<evidence type="ECO:0000313" key="1">
    <source>
        <dbReference type="EMBL" id="OYD14326.1"/>
    </source>
</evidence>
<dbReference type="AlphaFoldDB" id="A0A235BQ63"/>
<organism evidence="1 2">
    <name type="scientific">candidate division WOR-3 bacterium JGI_Cruoil_03_51_56</name>
    <dbReference type="NCBI Taxonomy" id="1973747"/>
    <lineage>
        <taxon>Bacteria</taxon>
        <taxon>Bacteria division WOR-3</taxon>
    </lineage>
</organism>
<dbReference type="Proteomes" id="UP000215559">
    <property type="component" value="Unassembled WGS sequence"/>
</dbReference>
<dbReference type="EMBL" id="NOZP01000166">
    <property type="protein sequence ID" value="OYD14326.1"/>
    <property type="molecule type" value="Genomic_DNA"/>
</dbReference>
<evidence type="ECO:0008006" key="3">
    <source>
        <dbReference type="Google" id="ProtNLM"/>
    </source>
</evidence>
<accession>A0A235BQ63</accession>
<dbReference type="Gene3D" id="2.40.160.60">
    <property type="entry name" value="Outer membrane protein transport protein (OMPP1/FadL/TodX)"/>
    <property type="match status" value="1"/>
</dbReference>
<name>A0A235BQ63_UNCW3</name>
<comment type="caution">
    <text evidence="1">The sequence shown here is derived from an EMBL/GenBank/DDBJ whole genome shotgun (WGS) entry which is preliminary data.</text>
</comment>
<dbReference type="SUPFAM" id="SSF56935">
    <property type="entry name" value="Porins"/>
    <property type="match status" value="1"/>
</dbReference>
<sequence length="303" mass="31943">MIACMLIFSLISIDPNAGTAGFDFLRITPTAAEAAMAGAAIAHSKSPMAFWYSPAHAAGAEYQCALFSYVNYIAGIHIGSAAYSQPLAEDKGIGFGIVYLNSGTMKRTDALGGEHGTFGVSYADINVSGGYRFSEIISLGLGLQGLYGSIDTFFTLGLAGNIGASARIPIEGLEGLTAGITARNIGYQAKAFQTGRDPMPVEFAAGLGFQPNPALNLVFDILKPLDNRFQFRAGIEGWAGDMVALRAGYNTFGSDLQSGGGSDILAGFSTGLGIRYRGYQLDYCFIPMVELGMAHRLSFTLTL</sequence>
<gene>
    <name evidence="1" type="ORF">CH330_08960</name>
</gene>
<evidence type="ECO:0000313" key="2">
    <source>
        <dbReference type="Proteomes" id="UP000215559"/>
    </source>
</evidence>
<proteinExistence type="predicted"/>
<protein>
    <recommendedName>
        <fullName evidence="3">PorV/PorQ family protein</fullName>
    </recommendedName>
</protein>
<reference evidence="1 2" key="1">
    <citation type="submission" date="2017-07" db="EMBL/GenBank/DDBJ databases">
        <title>Recovery of genomes from metagenomes via a dereplication, aggregation, and scoring strategy.</title>
        <authorList>
            <person name="Sieber C.M."/>
            <person name="Probst A.J."/>
            <person name="Sharrar A."/>
            <person name="Thomas B.C."/>
            <person name="Hess M."/>
            <person name="Tringe S.G."/>
            <person name="Banfield J.F."/>
        </authorList>
    </citation>
    <scope>NUCLEOTIDE SEQUENCE [LARGE SCALE GENOMIC DNA]</scope>
    <source>
        <strain evidence="1">JGI_Cruoil_03_51_56</strain>
    </source>
</reference>
<dbReference type="NCBIfam" id="NF033709">
    <property type="entry name" value="PorV_fam"/>
    <property type="match status" value="1"/>
</dbReference>